<organism evidence="8 9">
    <name type="scientific">Aneurinibacillus danicus</name>
    <dbReference type="NCBI Taxonomy" id="267746"/>
    <lineage>
        <taxon>Bacteria</taxon>
        <taxon>Bacillati</taxon>
        <taxon>Bacillota</taxon>
        <taxon>Bacilli</taxon>
        <taxon>Bacillales</taxon>
        <taxon>Paenibacillaceae</taxon>
        <taxon>Aneurinibacillus group</taxon>
        <taxon>Aneurinibacillus</taxon>
    </lineage>
</organism>
<evidence type="ECO:0000313" key="8">
    <source>
        <dbReference type="EMBL" id="GEN32544.1"/>
    </source>
</evidence>
<dbReference type="NCBIfam" id="NF037981">
    <property type="entry name" value="NCS2_1"/>
    <property type="match status" value="1"/>
</dbReference>
<feature type="transmembrane region" description="Helical" evidence="7">
    <location>
        <begin position="176"/>
        <end position="198"/>
    </location>
</feature>
<dbReference type="EMBL" id="BJXX01000001">
    <property type="protein sequence ID" value="GEN32544.1"/>
    <property type="molecule type" value="Genomic_DNA"/>
</dbReference>
<dbReference type="PANTHER" id="PTHR42810:SF1">
    <property type="entry name" value="PURINE PERMEASE YWDJ-RELATED"/>
    <property type="match status" value="1"/>
</dbReference>
<comment type="similarity">
    <text evidence="2">Belongs to the nucleobase:cation symporter-2 (NCS2) (TC 2.A.40) family.</text>
</comment>
<feature type="transmembrane region" description="Helical" evidence="7">
    <location>
        <begin position="416"/>
        <end position="435"/>
    </location>
</feature>
<evidence type="ECO:0000313" key="9">
    <source>
        <dbReference type="Proteomes" id="UP000321157"/>
    </source>
</evidence>
<feature type="transmembrane region" description="Helical" evidence="7">
    <location>
        <begin position="297"/>
        <end position="320"/>
    </location>
</feature>
<keyword evidence="6 7" id="KW-0472">Membrane</keyword>
<dbReference type="InterPro" id="IPR006043">
    <property type="entry name" value="NCS2"/>
</dbReference>
<keyword evidence="3" id="KW-0813">Transport</keyword>
<evidence type="ECO:0000256" key="6">
    <source>
        <dbReference type="ARBA" id="ARBA00023136"/>
    </source>
</evidence>
<protein>
    <submittedName>
        <fullName evidence="8">Xanthine permease</fullName>
    </submittedName>
</protein>
<sequence length="444" mass="48118">MESQTESAKNLYELDEKPPLSVTFISALQWFFVTISSSLVIPLVIGELYGLPAQQLGQFVQQTFFLIGLVSLLQILFGHRLPITEGPAGMWWGIFIILANLGMAAGQAPREIGQSLEMGLIITGIMLITLGAIGFIEKVQRVFTPLVSGGYLVLLAVSLSGPVVKGMLGIDYFSKGSGVQPMLAAVSLGLVFFTFIMIRSRFKYVRSFAILISMLVGWMIYLVMDWTKPLQEAHGFFALPQPFFWGPPVFHLGTVLTSMITGLILVTNLIASIAVVSHVVNVRPGEGEYRRGGIMTGVAHVLSGAGGIVGLVPLSIAAGVIQVSRIASRLPFIVASVMLILLGMLPQVSRILAGLPSPVGYAVMFVTFTQLLGFGLRDFERIMLDERNLLIIGFGLLGGIGLMFVPPEALQELPPIFSYVFGNGLVMGVLLIIFMEQIVLRKKS</sequence>
<dbReference type="PANTHER" id="PTHR42810">
    <property type="entry name" value="PURINE PERMEASE C1399.01C-RELATED"/>
    <property type="match status" value="1"/>
</dbReference>
<comment type="subcellular location">
    <subcellularLocation>
        <location evidence="1">Membrane</location>
        <topology evidence="1">Multi-pass membrane protein</topology>
    </subcellularLocation>
</comment>
<dbReference type="Pfam" id="PF00860">
    <property type="entry name" value="Xan_ur_permease"/>
    <property type="match status" value="1"/>
</dbReference>
<feature type="transmembrane region" description="Helical" evidence="7">
    <location>
        <begin position="89"/>
        <end position="106"/>
    </location>
</feature>
<gene>
    <name evidence="8" type="primary">yieG</name>
    <name evidence="8" type="ORF">ADA01nite_00040</name>
</gene>
<evidence type="ECO:0000256" key="1">
    <source>
        <dbReference type="ARBA" id="ARBA00004141"/>
    </source>
</evidence>
<evidence type="ECO:0000256" key="2">
    <source>
        <dbReference type="ARBA" id="ARBA00008821"/>
    </source>
</evidence>
<feature type="transmembrane region" description="Helical" evidence="7">
    <location>
        <begin position="142"/>
        <end position="164"/>
    </location>
</feature>
<keyword evidence="9" id="KW-1185">Reference proteome</keyword>
<dbReference type="GO" id="GO:0005886">
    <property type="term" value="C:plasma membrane"/>
    <property type="evidence" value="ECO:0007669"/>
    <property type="project" value="TreeGrafter"/>
</dbReference>
<dbReference type="RefSeq" id="WP_146807853.1">
    <property type="nucleotide sequence ID" value="NZ_BJXX01000001.1"/>
</dbReference>
<feature type="transmembrane region" description="Helical" evidence="7">
    <location>
        <begin position="332"/>
        <end position="353"/>
    </location>
</feature>
<evidence type="ECO:0000256" key="7">
    <source>
        <dbReference type="SAM" id="Phobius"/>
    </source>
</evidence>
<feature type="transmembrane region" description="Helical" evidence="7">
    <location>
        <begin position="56"/>
        <end position="77"/>
    </location>
</feature>
<proteinExistence type="inferred from homology"/>
<accession>A0A511V0W2</accession>
<evidence type="ECO:0000256" key="5">
    <source>
        <dbReference type="ARBA" id="ARBA00022989"/>
    </source>
</evidence>
<dbReference type="Proteomes" id="UP000321157">
    <property type="component" value="Unassembled WGS sequence"/>
</dbReference>
<reference evidence="8 9" key="1">
    <citation type="submission" date="2019-07" db="EMBL/GenBank/DDBJ databases">
        <title>Whole genome shotgun sequence of Aneurinibacillus danicus NBRC 102444.</title>
        <authorList>
            <person name="Hosoyama A."/>
            <person name="Uohara A."/>
            <person name="Ohji S."/>
            <person name="Ichikawa N."/>
        </authorList>
    </citation>
    <scope>NUCLEOTIDE SEQUENCE [LARGE SCALE GENOMIC DNA]</scope>
    <source>
        <strain evidence="8 9">NBRC 102444</strain>
    </source>
</reference>
<feature type="transmembrane region" description="Helical" evidence="7">
    <location>
        <begin position="118"/>
        <end position="136"/>
    </location>
</feature>
<feature type="transmembrane region" description="Helical" evidence="7">
    <location>
        <begin position="388"/>
        <end position="404"/>
    </location>
</feature>
<evidence type="ECO:0000256" key="3">
    <source>
        <dbReference type="ARBA" id="ARBA00022448"/>
    </source>
</evidence>
<comment type="caution">
    <text evidence="8">The sequence shown here is derived from an EMBL/GenBank/DDBJ whole genome shotgun (WGS) entry which is preliminary data.</text>
</comment>
<dbReference type="GO" id="GO:0042907">
    <property type="term" value="F:xanthine transmembrane transporter activity"/>
    <property type="evidence" value="ECO:0007669"/>
    <property type="project" value="TreeGrafter"/>
</dbReference>
<keyword evidence="5 7" id="KW-1133">Transmembrane helix</keyword>
<feature type="transmembrane region" description="Helical" evidence="7">
    <location>
        <begin position="359"/>
        <end position="376"/>
    </location>
</feature>
<name>A0A511V0W2_9BACL</name>
<feature type="transmembrane region" description="Helical" evidence="7">
    <location>
        <begin position="204"/>
        <end position="224"/>
    </location>
</feature>
<feature type="transmembrane region" description="Helical" evidence="7">
    <location>
        <begin position="20"/>
        <end position="44"/>
    </location>
</feature>
<feature type="transmembrane region" description="Helical" evidence="7">
    <location>
        <begin position="249"/>
        <end position="277"/>
    </location>
</feature>
<dbReference type="OrthoDB" id="5597247at2"/>
<keyword evidence="4 7" id="KW-0812">Transmembrane</keyword>
<dbReference type="AlphaFoldDB" id="A0A511V0W2"/>
<evidence type="ECO:0000256" key="4">
    <source>
        <dbReference type="ARBA" id="ARBA00022692"/>
    </source>
</evidence>